<dbReference type="PATRIC" id="fig|1608994.3.peg.3435"/>
<protein>
    <submittedName>
        <fullName evidence="1">Uncharacterized protein</fullName>
    </submittedName>
</protein>
<dbReference type="OrthoDB" id="6960643at2"/>
<dbReference type="Proteomes" id="UP000036325">
    <property type="component" value="Unassembled WGS sequence"/>
</dbReference>
<evidence type="ECO:0000313" key="2">
    <source>
        <dbReference type="Proteomes" id="UP000036325"/>
    </source>
</evidence>
<dbReference type="RefSeq" id="WP_048364894.1">
    <property type="nucleotide sequence ID" value="NZ_JAAEBV010000003.1"/>
</dbReference>
<organism evidence="1 2">
    <name type="scientific">Pseudomonas weihenstephanensis</name>
    <dbReference type="NCBI Taxonomy" id="1608994"/>
    <lineage>
        <taxon>Bacteria</taxon>
        <taxon>Pseudomonadati</taxon>
        <taxon>Pseudomonadota</taxon>
        <taxon>Gammaproteobacteria</taxon>
        <taxon>Pseudomonadales</taxon>
        <taxon>Pseudomonadaceae</taxon>
        <taxon>Pseudomonas</taxon>
    </lineage>
</organism>
<accession>A0A0J6IM24</accession>
<gene>
    <name evidence="1" type="ORF">TU86_13900</name>
</gene>
<dbReference type="AlphaFoldDB" id="A0A0J6IM24"/>
<dbReference type="EMBL" id="JYLF01000005">
    <property type="protein sequence ID" value="KMN13167.1"/>
    <property type="molecule type" value="Genomic_DNA"/>
</dbReference>
<comment type="caution">
    <text evidence="1">The sequence shown here is derived from an EMBL/GenBank/DDBJ whole genome shotgun (WGS) entry which is preliminary data.</text>
</comment>
<sequence>MSKTPDDKVPEPAAPALQKAVTARIFRDKVYTSRTLILHGGASLLVAKGRVTAVDDQQFQYLNTPPDFERLTE</sequence>
<reference evidence="1 2" key="1">
    <citation type="submission" date="2015-02" db="EMBL/GenBank/DDBJ databases">
        <title>Pseudomonas helleri sp. nov. and Pseudomonas weihenstephanensis sp. nov., isolated from raw cows milk.</title>
        <authorList>
            <person name="von Neubeck M."/>
            <person name="Huptas C."/>
            <person name="Wenning M."/>
            <person name="Scherer S."/>
        </authorList>
    </citation>
    <scope>NUCLEOTIDE SEQUENCE [LARGE SCALE GENOMIC DNA]</scope>
    <source>
        <strain evidence="1 2">DSM 29166</strain>
    </source>
</reference>
<evidence type="ECO:0000313" key="1">
    <source>
        <dbReference type="EMBL" id="KMN13167.1"/>
    </source>
</evidence>
<name>A0A0J6IM24_9PSED</name>
<proteinExistence type="predicted"/>